<comment type="subunit">
    <text evidence="3">Homodimer.</text>
</comment>
<organism evidence="5 6">
    <name type="scientific">Aquibacillus salsiterrae</name>
    <dbReference type="NCBI Taxonomy" id="2950439"/>
    <lineage>
        <taxon>Bacteria</taxon>
        <taxon>Bacillati</taxon>
        <taxon>Bacillota</taxon>
        <taxon>Bacilli</taxon>
        <taxon>Bacillales</taxon>
        <taxon>Bacillaceae</taxon>
        <taxon>Aquibacillus</taxon>
    </lineage>
</organism>
<comment type="pathway">
    <text evidence="3">Amino-sugar metabolism; N-acetylmuramate degradation.</text>
</comment>
<dbReference type="NCBIfam" id="NF003915">
    <property type="entry name" value="PRK05441.1"/>
    <property type="match status" value="1"/>
</dbReference>
<comment type="function">
    <text evidence="3">Specifically catalyzes the cleavage of the D-lactyl ether substituent of MurNAc 6-phosphate, producing GlcNAc 6-phosphate and D-lactate.</text>
</comment>
<dbReference type="EC" id="4.2.1.126" evidence="3"/>
<evidence type="ECO:0000313" key="5">
    <source>
        <dbReference type="EMBL" id="MDC3418570.1"/>
    </source>
</evidence>
<proteinExistence type="inferred from homology"/>
<dbReference type="InterPro" id="IPR001347">
    <property type="entry name" value="SIS_dom"/>
</dbReference>
<evidence type="ECO:0000259" key="4">
    <source>
        <dbReference type="PROSITE" id="PS51464"/>
    </source>
</evidence>
<dbReference type="Proteomes" id="UP001145069">
    <property type="component" value="Unassembled WGS sequence"/>
</dbReference>
<protein>
    <recommendedName>
        <fullName evidence="3">N-acetylmuramic acid 6-phosphate etherase</fullName>
        <shortName evidence="3">MurNAc-6-P etherase</shortName>
        <ecNumber evidence="3">4.2.1.126</ecNumber>
    </recommendedName>
    <alternativeName>
        <fullName evidence="3">N-acetylmuramic acid 6-phosphate hydrolase</fullName>
    </alternativeName>
    <alternativeName>
        <fullName evidence="3">N-acetylmuramic acid 6-phosphate lyase</fullName>
    </alternativeName>
</protein>
<dbReference type="CDD" id="cd05007">
    <property type="entry name" value="SIS_Etherase"/>
    <property type="match status" value="1"/>
</dbReference>
<dbReference type="GO" id="GO:0097367">
    <property type="term" value="F:carbohydrate derivative binding"/>
    <property type="evidence" value="ECO:0007669"/>
    <property type="project" value="InterPro"/>
</dbReference>
<feature type="active site" description="Proton donor" evidence="3">
    <location>
        <position position="80"/>
    </location>
</feature>
<dbReference type="HAMAP" id="MF_00068">
    <property type="entry name" value="MurQ"/>
    <property type="match status" value="1"/>
</dbReference>
<accession>A0A9X4AHQ2</accession>
<keyword evidence="2 3" id="KW-0119">Carbohydrate metabolism</keyword>
<keyword evidence="6" id="KW-1185">Reference proteome</keyword>
<dbReference type="SUPFAM" id="SSF53697">
    <property type="entry name" value="SIS domain"/>
    <property type="match status" value="1"/>
</dbReference>
<evidence type="ECO:0000256" key="1">
    <source>
        <dbReference type="ARBA" id="ARBA00023239"/>
    </source>
</evidence>
<dbReference type="PROSITE" id="PS51464">
    <property type="entry name" value="SIS"/>
    <property type="match status" value="1"/>
</dbReference>
<dbReference type="InterPro" id="IPR040190">
    <property type="entry name" value="MURQ/GCKR"/>
</dbReference>
<dbReference type="EMBL" id="JAMQKC010000032">
    <property type="protein sequence ID" value="MDC3418570.1"/>
    <property type="molecule type" value="Genomic_DNA"/>
</dbReference>
<dbReference type="AlphaFoldDB" id="A0A9X4AHQ2"/>
<evidence type="ECO:0000313" key="6">
    <source>
        <dbReference type="Proteomes" id="UP001145069"/>
    </source>
</evidence>
<dbReference type="NCBIfam" id="NF009222">
    <property type="entry name" value="PRK12570.1"/>
    <property type="match status" value="1"/>
</dbReference>
<dbReference type="Gene3D" id="1.10.8.1080">
    <property type="match status" value="1"/>
</dbReference>
<dbReference type="Pfam" id="PF22645">
    <property type="entry name" value="GKRP_SIS_N"/>
    <property type="match status" value="1"/>
</dbReference>
<comment type="caution">
    <text evidence="5">The sequence shown here is derived from an EMBL/GenBank/DDBJ whole genome shotgun (WGS) entry which is preliminary data.</text>
</comment>
<sequence>MANVTESLNENSLTIDEMNSLEIVTLMHKEDGVINEAVQKALPDVAKAIDLVVEKWRGVGRVFVVGAGTSGRLGVLDAAELGPTFSVEDGRWVGFVAGGKDAMWSPLEQHEDDEKVILTELKGYDFGANDVVIAVSASGSTPYSVAALSYANEIGASTISISCNHATISTSMSDCGIEVVVGPEVIRGSTRLKAGTAQKIVLNMISTGTMIRLGKVYGNEMVDVQLINKKLAWRAEQTLIDVTGIAEVEAKELMERTNNNLKVAIFIALTGADMTQAEAFLLEKEGHLKAAIKAYQGR</sequence>
<comment type="miscellaneous">
    <text evidence="3">A lyase-type mechanism (elimination/hydration) is suggested for the cleavage of the lactyl ether bond of MurNAc 6-phosphate, with the formation of an alpha,beta-unsaturated aldehyde intermediate with (E)-stereochemistry, followed by the syn addition of water to give product.</text>
</comment>
<name>A0A9X4AHQ2_9BACI</name>
<feature type="domain" description="SIS" evidence="4">
    <location>
        <begin position="52"/>
        <end position="215"/>
    </location>
</feature>
<dbReference type="NCBIfam" id="TIGR00274">
    <property type="entry name" value="N-acetylmuramic acid 6-phosphate etherase"/>
    <property type="match status" value="1"/>
</dbReference>
<evidence type="ECO:0000256" key="3">
    <source>
        <dbReference type="HAMAP-Rule" id="MF_00068"/>
    </source>
</evidence>
<dbReference type="PANTHER" id="PTHR10088">
    <property type="entry name" value="GLUCOKINASE REGULATORY PROTEIN"/>
    <property type="match status" value="1"/>
</dbReference>
<dbReference type="GO" id="GO:0016835">
    <property type="term" value="F:carbon-oxygen lyase activity"/>
    <property type="evidence" value="ECO:0007669"/>
    <property type="project" value="UniProtKB-UniRule"/>
</dbReference>
<dbReference type="RefSeq" id="WP_272447639.1">
    <property type="nucleotide sequence ID" value="NZ_JAMQKC010000032.1"/>
</dbReference>
<reference evidence="5" key="1">
    <citation type="submission" date="2022-06" db="EMBL/GenBank/DDBJ databases">
        <title>Aquibacillus sp. a new bacterium isolated from soil saline samples.</title>
        <authorList>
            <person name="Galisteo C."/>
            <person name="De La Haba R."/>
            <person name="Sanchez-Porro C."/>
            <person name="Ventosa A."/>
        </authorList>
    </citation>
    <scope>NUCLEOTIDE SEQUENCE</scope>
    <source>
        <strain evidence="5">3ASR75-54</strain>
    </source>
</reference>
<gene>
    <name evidence="3 5" type="primary">murQ</name>
    <name evidence="5" type="ORF">NC799_17050</name>
</gene>
<dbReference type="Gene3D" id="3.40.50.10490">
    <property type="entry name" value="Glucose-6-phosphate isomerase like protein, domain 1"/>
    <property type="match status" value="2"/>
</dbReference>
<evidence type="ECO:0000256" key="2">
    <source>
        <dbReference type="ARBA" id="ARBA00023277"/>
    </source>
</evidence>
<comment type="similarity">
    <text evidence="3">Belongs to the GCKR-like family. MurNAc-6-P etherase subfamily.</text>
</comment>
<dbReference type="GO" id="GO:0016803">
    <property type="term" value="F:ether hydrolase activity"/>
    <property type="evidence" value="ECO:0007669"/>
    <property type="project" value="TreeGrafter"/>
</dbReference>
<dbReference type="GO" id="GO:0009254">
    <property type="term" value="P:peptidoglycan turnover"/>
    <property type="evidence" value="ECO:0007669"/>
    <property type="project" value="TreeGrafter"/>
</dbReference>
<dbReference type="PANTHER" id="PTHR10088:SF4">
    <property type="entry name" value="GLUCOKINASE REGULATORY PROTEIN"/>
    <property type="match status" value="1"/>
</dbReference>
<comment type="catalytic activity">
    <reaction evidence="3">
        <text>N-acetyl-D-muramate 6-phosphate + H2O = N-acetyl-D-glucosamine 6-phosphate + (R)-lactate</text>
        <dbReference type="Rhea" id="RHEA:26410"/>
        <dbReference type="ChEBI" id="CHEBI:15377"/>
        <dbReference type="ChEBI" id="CHEBI:16004"/>
        <dbReference type="ChEBI" id="CHEBI:57513"/>
        <dbReference type="ChEBI" id="CHEBI:58722"/>
        <dbReference type="EC" id="4.2.1.126"/>
    </reaction>
</comment>
<keyword evidence="1 3" id="KW-0456">Lyase</keyword>
<feature type="active site" evidence="3">
    <location>
        <position position="111"/>
    </location>
</feature>
<dbReference type="GO" id="GO:0046348">
    <property type="term" value="P:amino sugar catabolic process"/>
    <property type="evidence" value="ECO:0007669"/>
    <property type="project" value="InterPro"/>
</dbReference>
<dbReference type="InterPro" id="IPR046348">
    <property type="entry name" value="SIS_dom_sf"/>
</dbReference>
<dbReference type="InterPro" id="IPR005488">
    <property type="entry name" value="Etherase_MurQ"/>
</dbReference>